<dbReference type="Gene3D" id="1.10.472.10">
    <property type="entry name" value="Cyclin-like"/>
    <property type="match status" value="2"/>
</dbReference>
<dbReference type="Proteomes" id="UP000479000">
    <property type="component" value="Unassembled WGS sequence"/>
</dbReference>
<dbReference type="InterPro" id="IPR013137">
    <property type="entry name" value="Znf_TFIIB"/>
</dbReference>
<dbReference type="SMART" id="SM00385">
    <property type="entry name" value="CYCLIN"/>
    <property type="match status" value="2"/>
</dbReference>
<reference evidence="15 16" key="1">
    <citation type="submission" date="2020-02" db="EMBL/GenBank/DDBJ databases">
        <authorList>
            <person name="Ferguson B K."/>
        </authorList>
    </citation>
    <scope>NUCLEOTIDE SEQUENCE [LARGE SCALE GENOMIC DNA]</scope>
</reference>
<dbReference type="SUPFAM" id="SSF47954">
    <property type="entry name" value="Cyclin-like"/>
    <property type="match status" value="2"/>
</dbReference>
<keyword evidence="16" id="KW-1185">Reference proteome</keyword>
<protein>
    <recommendedName>
        <fullName evidence="11">B-related factor 1</fullName>
    </recommendedName>
</protein>
<dbReference type="PROSITE" id="PS51134">
    <property type="entry name" value="ZF_TFIIB"/>
    <property type="match status" value="1"/>
</dbReference>
<dbReference type="EMBL" id="CADCXU010006780">
    <property type="protein sequence ID" value="CAA9998315.1"/>
    <property type="molecule type" value="Genomic_DNA"/>
</dbReference>
<evidence type="ECO:0000313" key="15">
    <source>
        <dbReference type="EMBL" id="CAA9998315.1"/>
    </source>
</evidence>
<dbReference type="Gene3D" id="1.20.5.650">
    <property type="entry name" value="Single helix bin"/>
    <property type="match status" value="1"/>
</dbReference>
<dbReference type="GO" id="GO:0097550">
    <property type="term" value="C:transcription preinitiation complex"/>
    <property type="evidence" value="ECO:0007669"/>
    <property type="project" value="TreeGrafter"/>
</dbReference>
<dbReference type="Pfam" id="PF08271">
    <property type="entry name" value="Zn_Ribbon_TF"/>
    <property type="match status" value="1"/>
</dbReference>
<dbReference type="CDD" id="cd20554">
    <property type="entry name" value="CYCLIN_TFIIIB90_rpt2"/>
    <property type="match status" value="1"/>
</dbReference>
<feature type="compositionally biased region" description="Acidic residues" evidence="13">
    <location>
        <begin position="616"/>
        <end position="631"/>
    </location>
</feature>
<keyword evidence="6" id="KW-0862">Zinc</keyword>
<feature type="domain" description="TFIIB-type" evidence="14">
    <location>
        <begin position="3"/>
        <end position="34"/>
    </location>
</feature>
<keyword evidence="10" id="KW-0539">Nucleus</keyword>
<comment type="similarity">
    <text evidence="2">Belongs to the TFIIB family.</text>
</comment>
<evidence type="ECO:0000256" key="3">
    <source>
        <dbReference type="ARBA" id="ARBA00022723"/>
    </source>
</evidence>
<evidence type="ECO:0000256" key="5">
    <source>
        <dbReference type="ARBA" id="ARBA00022771"/>
    </source>
</evidence>
<keyword evidence="9" id="KW-0804">Transcription</keyword>
<evidence type="ECO:0000256" key="4">
    <source>
        <dbReference type="ARBA" id="ARBA00022737"/>
    </source>
</evidence>
<sequence>MGAGGKCKSCGSSTLEVDPSRGDTVCTTCGTVLEDSVIVSEVQYEDNSHGISTAIGQFVSSESSGGCRGFGNGFHAGGTRESREITLQNAKKAISNLCQNLRLNQHCLDTAFNFYKMALNRNLTRGRKLTHVIAACVYITCRTEGTPHLLIDFSDVLQICAFELGRTYVKISQALCINIPAADPCLYVLRFANKLEFGDKTHEVTMTALRLVQRMKKDSIHYGRRPSGVCGAALLMAARLHQFSRSVGDIVKVVQVHETTLRKRLVEFGETPSSSLSLTEFMSVDLEEAQDPPSYKSARAKDRARLQELVEDKASLKEFNQLKLEIERHIGEKRKRKFNGELVGLDGSSGGKHESEEEDFNKFVNEATLDVLEDLEEEEELREMTECGGLGPNLQTMGLTSGADGSNSRADIPFVFNYETLDGELDLEGLDDEELSSYINTDNDSERKTNTWKKLNADYLKAKEEKEERLKKELAEGKTPSEKKKRKNSKKKSTNPANSAGEAIEKMLQEKKISTKINYDVLKSLTIPKADHSSTEVIATLEGVKAELVPKEEVLSGLKASQKDKKASKPGKNVQPSSSSADNSGIGTIEDVLAGIKTTYPDARVSIQEVNPPVQVDDELDDDEEVEEPGAGEDVMTMAQMLNQHNDNDDGDDYYDYDDDY</sequence>
<dbReference type="FunFam" id="2.20.25.10:FF:000012">
    <property type="entry name" value="Putative transcription factor IIIB 90 kDa subunit"/>
    <property type="match status" value="1"/>
</dbReference>
<name>A0A6H5G9B7_9HEMI</name>
<evidence type="ECO:0000259" key="14">
    <source>
        <dbReference type="PROSITE" id="PS51134"/>
    </source>
</evidence>
<keyword evidence="4" id="KW-0677">Repeat</keyword>
<evidence type="ECO:0000256" key="1">
    <source>
        <dbReference type="ARBA" id="ARBA00004123"/>
    </source>
</evidence>
<comment type="subcellular location">
    <subcellularLocation>
        <location evidence="1">Nucleus</location>
    </subcellularLocation>
</comment>
<dbReference type="InterPro" id="IPR011665">
    <property type="entry name" value="BRF1_TBP-bd_dom"/>
</dbReference>
<dbReference type="InterPro" id="IPR000812">
    <property type="entry name" value="TFIIB"/>
</dbReference>
<dbReference type="OrthoDB" id="511529at2759"/>
<evidence type="ECO:0000256" key="11">
    <source>
        <dbReference type="ARBA" id="ARBA00031009"/>
    </source>
</evidence>
<dbReference type="PRINTS" id="PR00685">
    <property type="entry name" value="TIFACTORIIB"/>
</dbReference>
<feature type="region of interest" description="Disordered" evidence="13">
    <location>
        <begin position="608"/>
        <end position="634"/>
    </location>
</feature>
<dbReference type="GO" id="GO:0008270">
    <property type="term" value="F:zinc ion binding"/>
    <property type="evidence" value="ECO:0007669"/>
    <property type="project" value="UniProtKB-KW"/>
</dbReference>
<feature type="region of interest" description="Disordered" evidence="13">
    <location>
        <begin position="469"/>
        <end position="506"/>
    </location>
</feature>
<keyword evidence="7" id="KW-0805">Transcription regulation</keyword>
<gene>
    <name evidence="15" type="ORF">NTEN_LOCUS4598</name>
</gene>
<dbReference type="Pfam" id="PF07741">
    <property type="entry name" value="BRF1"/>
    <property type="match status" value="1"/>
</dbReference>
<feature type="compositionally biased region" description="Basic and acidic residues" evidence="13">
    <location>
        <begin position="469"/>
        <end position="482"/>
    </location>
</feature>
<dbReference type="FunFam" id="1.10.472.10:FF:000007">
    <property type="entry name" value="Transcription factor IIIB 90 kDa subunit"/>
    <property type="match status" value="1"/>
</dbReference>
<accession>A0A6H5G9B7</accession>
<evidence type="ECO:0000256" key="12">
    <source>
        <dbReference type="PROSITE-ProRule" id="PRU00469"/>
    </source>
</evidence>
<keyword evidence="5 12" id="KW-0863">Zinc-finger</keyword>
<evidence type="ECO:0000313" key="16">
    <source>
        <dbReference type="Proteomes" id="UP000479000"/>
    </source>
</evidence>
<evidence type="ECO:0000256" key="9">
    <source>
        <dbReference type="ARBA" id="ARBA00023163"/>
    </source>
</evidence>
<dbReference type="GO" id="GO:0005634">
    <property type="term" value="C:nucleus"/>
    <property type="evidence" value="ECO:0007669"/>
    <property type="project" value="UniProtKB-SubCell"/>
</dbReference>
<evidence type="ECO:0000256" key="2">
    <source>
        <dbReference type="ARBA" id="ARBA00010857"/>
    </source>
</evidence>
<dbReference type="GO" id="GO:0000126">
    <property type="term" value="C:transcription factor TFIIIB complex"/>
    <property type="evidence" value="ECO:0007669"/>
    <property type="project" value="TreeGrafter"/>
</dbReference>
<dbReference type="Pfam" id="PF00382">
    <property type="entry name" value="TFIIB"/>
    <property type="match status" value="2"/>
</dbReference>
<dbReference type="PANTHER" id="PTHR11618:SF4">
    <property type="entry name" value="TRANSCRIPTION FACTOR IIIB 90 KDA SUBUNIT"/>
    <property type="match status" value="1"/>
</dbReference>
<dbReference type="SUPFAM" id="SSF57783">
    <property type="entry name" value="Zinc beta-ribbon"/>
    <property type="match status" value="1"/>
</dbReference>
<evidence type="ECO:0000256" key="13">
    <source>
        <dbReference type="SAM" id="MobiDB-lite"/>
    </source>
</evidence>
<evidence type="ECO:0000256" key="7">
    <source>
        <dbReference type="ARBA" id="ARBA00023015"/>
    </source>
</evidence>
<dbReference type="FunFam" id="1.10.472.10:FF:000002">
    <property type="entry name" value="Transcription factor IIIB 90 kDa subunit"/>
    <property type="match status" value="1"/>
</dbReference>
<dbReference type="PANTHER" id="PTHR11618">
    <property type="entry name" value="TRANSCRIPTION INITIATION FACTOR IIB-RELATED"/>
    <property type="match status" value="1"/>
</dbReference>
<dbReference type="GO" id="GO:0070897">
    <property type="term" value="P:transcription preinitiation complex assembly"/>
    <property type="evidence" value="ECO:0007669"/>
    <property type="project" value="InterPro"/>
</dbReference>
<evidence type="ECO:0000256" key="6">
    <source>
        <dbReference type="ARBA" id="ARBA00022833"/>
    </source>
</evidence>
<evidence type="ECO:0000256" key="8">
    <source>
        <dbReference type="ARBA" id="ARBA00023159"/>
    </source>
</evidence>
<dbReference type="InterPro" id="IPR013150">
    <property type="entry name" value="TFIIB_cyclin"/>
</dbReference>
<dbReference type="InterPro" id="IPR036915">
    <property type="entry name" value="Cyclin-like_sf"/>
</dbReference>
<dbReference type="GO" id="GO:0000995">
    <property type="term" value="F:RNA polymerase III general transcription initiation factor activity"/>
    <property type="evidence" value="ECO:0007669"/>
    <property type="project" value="TreeGrafter"/>
</dbReference>
<feature type="region of interest" description="Disordered" evidence="13">
    <location>
        <begin position="557"/>
        <end position="586"/>
    </location>
</feature>
<feature type="compositionally biased region" description="Polar residues" evidence="13">
    <location>
        <begin position="574"/>
        <end position="586"/>
    </location>
</feature>
<dbReference type="Gene3D" id="2.20.25.10">
    <property type="match status" value="1"/>
</dbReference>
<feature type="compositionally biased region" description="Basic residues" evidence="13">
    <location>
        <begin position="483"/>
        <end position="493"/>
    </location>
</feature>
<evidence type="ECO:0000256" key="10">
    <source>
        <dbReference type="ARBA" id="ARBA00023242"/>
    </source>
</evidence>
<proteinExistence type="inferred from homology"/>
<organism evidence="15 16">
    <name type="scientific">Nesidiocoris tenuis</name>
    <dbReference type="NCBI Taxonomy" id="355587"/>
    <lineage>
        <taxon>Eukaryota</taxon>
        <taxon>Metazoa</taxon>
        <taxon>Ecdysozoa</taxon>
        <taxon>Arthropoda</taxon>
        <taxon>Hexapoda</taxon>
        <taxon>Insecta</taxon>
        <taxon>Pterygota</taxon>
        <taxon>Neoptera</taxon>
        <taxon>Paraneoptera</taxon>
        <taxon>Hemiptera</taxon>
        <taxon>Heteroptera</taxon>
        <taxon>Panheteroptera</taxon>
        <taxon>Cimicomorpha</taxon>
        <taxon>Miridae</taxon>
        <taxon>Dicyphina</taxon>
        <taxon>Nesidiocoris</taxon>
    </lineage>
</organism>
<dbReference type="AlphaFoldDB" id="A0A6H5G9B7"/>
<dbReference type="InterPro" id="IPR013763">
    <property type="entry name" value="Cyclin-like_dom"/>
</dbReference>
<keyword evidence="3" id="KW-0479">Metal-binding</keyword>
<dbReference type="GO" id="GO:0017025">
    <property type="term" value="F:TBP-class protein binding"/>
    <property type="evidence" value="ECO:0007669"/>
    <property type="project" value="InterPro"/>
</dbReference>
<dbReference type="GO" id="GO:0001006">
    <property type="term" value="F:RNA polymerase III type 3 promoter sequence-specific DNA binding"/>
    <property type="evidence" value="ECO:0007669"/>
    <property type="project" value="TreeGrafter"/>
</dbReference>
<keyword evidence="8" id="KW-0010">Activator</keyword>
<dbReference type="CDD" id="cd20553">
    <property type="entry name" value="CYCLIN_TFIIIB90_rpt1"/>
    <property type="match status" value="1"/>
</dbReference>